<proteinExistence type="predicted"/>
<dbReference type="Proteomes" id="UP000823634">
    <property type="component" value="Unassembled WGS sequence"/>
</dbReference>
<protein>
    <submittedName>
        <fullName evidence="2">Uncharacterized protein</fullName>
    </submittedName>
</protein>
<dbReference type="EMBL" id="JADINA010000003">
    <property type="protein sequence ID" value="MBO8425768.1"/>
    <property type="molecule type" value="Genomic_DNA"/>
</dbReference>
<comment type="caution">
    <text evidence="2">The sequence shown here is derived from an EMBL/GenBank/DDBJ whole genome shotgun (WGS) entry which is preliminary data.</text>
</comment>
<feature type="transmembrane region" description="Helical" evidence="1">
    <location>
        <begin position="286"/>
        <end position="306"/>
    </location>
</feature>
<sequence>MQGQRKLERLPWWVYSTIGGDLLCFLSLFLLFAFSSVSSLQLLSNEVSSIALSNAETKSLNVDIPVDLSISEASSLADGLSLNSYTANFQNAKASVPGPFVVKGVAIDRIIVSPTDDVHLNPNGETVVDDFELNIDAPSFSCIASPSLEESFKADEAIEVGGLELTIDAFALDKGNGSFFESTVGTYLIIPSTLAYEGEITINFDLSAGIASTSAYLSLLNEHGLLDGELIFNTDVDTAPLEKALSSYLDGNGLSSPVLYGLSSLIGALLIALNILVFHFKKPEPLTLLLFLGATFVPMYLILQIVDSFVPAFNLVGAVPVLFSLGAAIVSIATIYLLQAIKRRKPRKEEGNEEDPR</sequence>
<feature type="transmembrane region" description="Helical" evidence="1">
    <location>
        <begin position="258"/>
        <end position="279"/>
    </location>
</feature>
<reference evidence="2" key="1">
    <citation type="submission" date="2020-10" db="EMBL/GenBank/DDBJ databases">
        <authorList>
            <person name="Gilroy R."/>
        </authorList>
    </citation>
    <scope>NUCLEOTIDE SEQUENCE</scope>
    <source>
        <strain evidence="2">17113</strain>
    </source>
</reference>
<evidence type="ECO:0000313" key="2">
    <source>
        <dbReference type="EMBL" id="MBO8425768.1"/>
    </source>
</evidence>
<evidence type="ECO:0000256" key="1">
    <source>
        <dbReference type="SAM" id="Phobius"/>
    </source>
</evidence>
<dbReference type="AlphaFoldDB" id="A0A9D9GVY2"/>
<keyword evidence="1" id="KW-0472">Membrane</keyword>
<feature type="transmembrane region" description="Helical" evidence="1">
    <location>
        <begin position="12"/>
        <end position="34"/>
    </location>
</feature>
<feature type="transmembrane region" description="Helical" evidence="1">
    <location>
        <begin position="312"/>
        <end position="338"/>
    </location>
</feature>
<name>A0A9D9GVY2_9FIRM</name>
<reference evidence="2" key="2">
    <citation type="journal article" date="2021" name="PeerJ">
        <title>Extensive microbial diversity within the chicken gut microbiome revealed by metagenomics and culture.</title>
        <authorList>
            <person name="Gilroy R."/>
            <person name="Ravi A."/>
            <person name="Getino M."/>
            <person name="Pursley I."/>
            <person name="Horton D.L."/>
            <person name="Alikhan N.F."/>
            <person name="Baker D."/>
            <person name="Gharbi K."/>
            <person name="Hall N."/>
            <person name="Watson M."/>
            <person name="Adriaenssens E.M."/>
            <person name="Foster-Nyarko E."/>
            <person name="Jarju S."/>
            <person name="Secka A."/>
            <person name="Antonio M."/>
            <person name="Oren A."/>
            <person name="Chaudhuri R.R."/>
            <person name="La Ragione R."/>
            <person name="Hildebrand F."/>
            <person name="Pallen M.J."/>
        </authorList>
    </citation>
    <scope>NUCLEOTIDE SEQUENCE</scope>
    <source>
        <strain evidence="2">17113</strain>
    </source>
</reference>
<keyword evidence="1" id="KW-1133">Transmembrane helix</keyword>
<organism evidence="2 3">
    <name type="scientific">Candidatus Alloenteromonas pullistercoris</name>
    <dbReference type="NCBI Taxonomy" id="2840785"/>
    <lineage>
        <taxon>Bacteria</taxon>
        <taxon>Bacillati</taxon>
        <taxon>Bacillota</taxon>
        <taxon>Bacillota incertae sedis</taxon>
        <taxon>Candidatus Alloenteromonas</taxon>
    </lineage>
</organism>
<keyword evidence="1" id="KW-0812">Transmembrane</keyword>
<accession>A0A9D9GVY2</accession>
<gene>
    <name evidence="2" type="ORF">IAC61_00420</name>
</gene>
<evidence type="ECO:0000313" key="3">
    <source>
        <dbReference type="Proteomes" id="UP000823634"/>
    </source>
</evidence>